<dbReference type="EMBL" id="LATX01001763">
    <property type="protein sequence ID" value="KTB38420.1"/>
    <property type="molecule type" value="Genomic_DNA"/>
</dbReference>
<sequence length="215" mass="24347">MISNIVLAKLTRHSIQIPVQYNVGTEIVEKKALIDSEAGGRFISEEEVRRLKKPWTKLDKPIKVYNIDGTRNKTGWITHSVTMDISIGDKLIMETLLISGLGPEHMILGLPWLQDHNPDIDWVTGVIQFRPKQKVLVQRSIKLFVGILDKVADEEVLIQSFIQGEEDSDEIQINAKLSASQVLAQAHKVKAQPLEELLPPYLSNYSDQFEKKKAK</sequence>
<gene>
    <name evidence="1" type="ORF">WG66_8987</name>
</gene>
<dbReference type="PANTHER" id="PTHR15503:SF22">
    <property type="entry name" value="TRANSPOSON TY3-I GAG POLYPROTEIN"/>
    <property type="match status" value="1"/>
</dbReference>
<dbReference type="InterPro" id="IPR021109">
    <property type="entry name" value="Peptidase_aspartic_dom_sf"/>
</dbReference>
<reference evidence="1 2" key="1">
    <citation type="submission" date="2015-12" db="EMBL/GenBank/DDBJ databases">
        <title>Draft genome sequence of Moniliophthora roreri, the causal agent of frosty pod rot of cacao.</title>
        <authorList>
            <person name="Aime M.C."/>
            <person name="Diaz-Valderrama J.R."/>
            <person name="Kijpornyongpan T."/>
            <person name="Phillips-Mora W."/>
        </authorList>
    </citation>
    <scope>NUCLEOTIDE SEQUENCE [LARGE SCALE GENOMIC DNA]</scope>
    <source>
        <strain evidence="1 2">MCA 2952</strain>
    </source>
</reference>
<dbReference type="PANTHER" id="PTHR15503">
    <property type="entry name" value="LDOC1 RELATED"/>
    <property type="match status" value="1"/>
</dbReference>
<name>A0A0W0FQD2_MONRR</name>
<evidence type="ECO:0008006" key="3">
    <source>
        <dbReference type="Google" id="ProtNLM"/>
    </source>
</evidence>
<dbReference type="Proteomes" id="UP000054988">
    <property type="component" value="Unassembled WGS sequence"/>
</dbReference>
<proteinExistence type="predicted"/>
<dbReference type="Gene3D" id="2.40.70.10">
    <property type="entry name" value="Acid Proteases"/>
    <property type="match status" value="1"/>
</dbReference>
<organism evidence="1 2">
    <name type="scientific">Moniliophthora roreri</name>
    <name type="common">Frosty pod rot fungus</name>
    <name type="synonym">Monilia roreri</name>
    <dbReference type="NCBI Taxonomy" id="221103"/>
    <lineage>
        <taxon>Eukaryota</taxon>
        <taxon>Fungi</taxon>
        <taxon>Dikarya</taxon>
        <taxon>Basidiomycota</taxon>
        <taxon>Agaricomycotina</taxon>
        <taxon>Agaricomycetes</taxon>
        <taxon>Agaricomycetidae</taxon>
        <taxon>Agaricales</taxon>
        <taxon>Marasmiineae</taxon>
        <taxon>Marasmiaceae</taxon>
        <taxon>Moniliophthora</taxon>
    </lineage>
</organism>
<accession>A0A0W0FQD2</accession>
<comment type="caution">
    <text evidence="1">The sequence shown here is derived from an EMBL/GenBank/DDBJ whole genome shotgun (WGS) entry which is preliminary data.</text>
</comment>
<dbReference type="SUPFAM" id="SSF50630">
    <property type="entry name" value="Acid proteases"/>
    <property type="match status" value="1"/>
</dbReference>
<dbReference type="CDD" id="cd00303">
    <property type="entry name" value="retropepsin_like"/>
    <property type="match status" value="1"/>
</dbReference>
<evidence type="ECO:0000313" key="1">
    <source>
        <dbReference type="EMBL" id="KTB38420.1"/>
    </source>
</evidence>
<dbReference type="InterPro" id="IPR032567">
    <property type="entry name" value="RTL1-rel"/>
</dbReference>
<protein>
    <recommendedName>
        <fullName evidence="3">Pro-pol protein</fullName>
    </recommendedName>
</protein>
<dbReference type="AlphaFoldDB" id="A0A0W0FQD2"/>
<evidence type="ECO:0000313" key="2">
    <source>
        <dbReference type="Proteomes" id="UP000054988"/>
    </source>
</evidence>